<comment type="subcellular location">
    <subcellularLocation>
        <location evidence="1 8">Cytoplasm</location>
    </subcellularLocation>
</comment>
<dbReference type="InterPro" id="IPR012796">
    <property type="entry name" value="Lysidine-tRNA-synth_C"/>
</dbReference>
<comment type="domain">
    <text evidence="8">The N-terminal region contains the highly conserved SGGXDS motif, predicted to be a P-loop motif involved in ATP binding.</text>
</comment>
<organism evidence="10 11">
    <name type="scientific">Coralloluteibacterium thermophilum</name>
    <dbReference type="NCBI Taxonomy" id="2707049"/>
    <lineage>
        <taxon>Bacteria</taxon>
        <taxon>Pseudomonadati</taxon>
        <taxon>Pseudomonadota</taxon>
        <taxon>Gammaproteobacteria</taxon>
        <taxon>Lysobacterales</taxon>
        <taxon>Lysobacteraceae</taxon>
        <taxon>Coralloluteibacterium</taxon>
    </lineage>
</organism>
<evidence type="ECO:0000256" key="7">
    <source>
        <dbReference type="ARBA" id="ARBA00048539"/>
    </source>
</evidence>
<keyword evidence="6 8" id="KW-0067">ATP-binding</keyword>
<dbReference type="Gene3D" id="3.40.50.620">
    <property type="entry name" value="HUPs"/>
    <property type="match status" value="1"/>
</dbReference>
<dbReference type="SUPFAM" id="SSF82829">
    <property type="entry name" value="MesJ substrate recognition domain-like"/>
    <property type="match status" value="1"/>
</dbReference>
<keyword evidence="2 8" id="KW-0963">Cytoplasm</keyword>
<dbReference type="NCBIfam" id="TIGR02433">
    <property type="entry name" value="lysidine_TilS_C"/>
    <property type="match status" value="1"/>
</dbReference>
<evidence type="ECO:0000256" key="3">
    <source>
        <dbReference type="ARBA" id="ARBA00022598"/>
    </source>
</evidence>
<comment type="caution">
    <text evidence="10">The sequence shown here is derived from an EMBL/GenBank/DDBJ whole genome shotgun (WGS) entry which is preliminary data.</text>
</comment>
<evidence type="ECO:0000256" key="6">
    <source>
        <dbReference type="ARBA" id="ARBA00022840"/>
    </source>
</evidence>
<dbReference type="Gene3D" id="1.20.59.20">
    <property type="match status" value="1"/>
</dbReference>
<dbReference type="HAMAP" id="MF_01161">
    <property type="entry name" value="tRNA_Ile_lys_synt"/>
    <property type="match status" value="1"/>
</dbReference>
<dbReference type="SMART" id="SM00977">
    <property type="entry name" value="TilS_C"/>
    <property type="match status" value="1"/>
</dbReference>
<dbReference type="InterPro" id="IPR014729">
    <property type="entry name" value="Rossmann-like_a/b/a_fold"/>
</dbReference>
<evidence type="ECO:0000256" key="5">
    <source>
        <dbReference type="ARBA" id="ARBA00022741"/>
    </source>
</evidence>
<dbReference type="CDD" id="cd01992">
    <property type="entry name" value="TilS_N"/>
    <property type="match status" value="1"/>
</dbReference>
<evidence type="ECO:0000256" key="2">
    <source>
        <dbReference type="ARBA" id="ARBA00022490"/>
    </source>
</evidence>
<dbReference type="InterPro" id="IPR012094">
    <property type="entry name" value="tRNA_Ile_lys_synt"/>
</dbReference>
<dbReference type="EC" id="6.3.4.19" evidence="8"/>
<evidence type="ECO:0000256" key="8">
    <source>
        <dbReference type="HAMAP-Rule" id="MF_01161"/>
    </source>
</evidence>
<feature type="binding site" evidence="8">
    <location>
        <begin position="28"/>
        <end position="33"/>
    </location>
    <ligand>
        <name>ATP</name>
        <dbReference type="ChEBI" id="CHEBI:30616"/>
    </ligand>
</feature>
<keyword evidence="3 8" id="KW-0436">Ligase</keyword>
<gene>
    <name evidence="8 10" type="primary">tilS</name>
    <name evidence="10" type="ORF">ACFO3Q_10090</name>
</gene>
<dbReference type="Pfam" id="PF01171">
    <property type="entry name" value="ATP_bind_3"/>
    <property type="match status" value="1"/>
</dbReference>
<dbReference type="SUPFAM" id="SSF56037">
    <property type="entry name" value="PheT/TilS domain"/>
    <property type="match status" value="1"/>
</dbReference>
<evidence type="ECO:0000256" key="4">
    <source>
        <dbReference type="ARBA" id="ARBA00022694"/>
    </source>
</evidence>
<keyword evidence="11" id="KW-1185">Reference proteome</keyword>
<feature type="domain" description="Lysidine-tRNA(Ile) synthetase C-terminal" evidence="9">
    <location>
        <begin position="363"/>
        <end position="437"/>
    </location>
</feature>
<dbReference type="InterPro" id="IPR012795">
    <property type="entry name" value="tRNA_Ile_lys_synt_N"/>
</dbReference>
<proteinExistence type="inferred from homology"/>
<evidence type="ECO:0000259" key="9">
    <source>
        <dbReference type="SMART" id="SM00977"/>
    </source>
</evidence>
<dbReference type="GO" id="GO:0032267">
    <property type="term" value="F:tRNA(Ile)-lysidine synthase activity"/>
    <property type="evidence" value="ECO:0007669"/>
    <property type="project" value="UniProtKB-EC"/>
</dbReference>
<dbReference type="Proteomes" id="UP001595892">
    <property type="component" value="Unassembled WGS sequence"/>
</dbReference>
<dbReference type="Pfam" id="PF11734">
    <property type="entry name" value="TilS_C"/>
    <property type="match status" value="1"/>
</dbReference>
<accession>A0ABV9NJM9</accession>
<evidence type="ECO:0000313" key="10">
    <source>
        <dbReference type="EMBL" id="MFC4728517.1"/>
    </source>
</evidence>
<keyword evidence="4 8" id="KW-0819">tRNA processing</keyword>
<dbReference type="PANTHER" id="PTHR43033">
    <property type="entry name" value="TRNA(ILE)-LYSIDINE SYNTHASE-RELATED"/>
    <property type="match status" value="1"/>
</dbReference>
<protein>
    <recommendedName>
        <fullName evidence="8">tRNA(Ile)-lysidine synthase</fullName>
        <ecNumber evidence="8">6.3.4.19</ecNumber>
    </recommendedName>
    <alternativeName>
        <fullName evidence="8">tRNA(Ile)-2-lysyl-cytidine synthase</fullName>
    </alternativeName>
    <alternativeName>
        <fullName evidence="8">tRNA(Ile)-lysidine synthetase</fullName>
    </alternativeName>
</protein>
<dbReference type="InterPro" id="IPR015262">
    <property type="entry name" value="tRNA_Ile_lys_synt_subst-bd"/>
</dbReference>
<keyword evidence="5 8" id="KW-0547">Nucleotide-binding</keyword>
<dbReference type="RefSeq" id="WP_377004549.1">
    <property type="nucleotide sequence ID" value="NZ_JBHSGG010000029.1"/>
</dbReference>
<sequence length="439" mass="46716">MPTNDPLTDHLAAALDAAEPAPLCVAFSGGPDSTALLHALSRLDAARVHGLRALHVDHGLHADSATWAARCAHRAQALDVPLAVVRVEVSASAGGLEGAAREARYAAAEAHLEPGERLVVAHHRDDQAETFLLRALRGSGPDGLAGMRPLRPLGRGWLWRPLLDVPREVLIDHVVRHGLPVVEDPANTDLRHDRSRLRSAVMPLLRARWPDAAASLARSATLCAEAAGLLAREDAGALAQVQGLDPATLDVPGLLRLPPARRARVVRHWVAACGLPPLPASGSAAVEALLTVRRDAQAQFRWCGAAITRWRTLLHAAPLRDALPAGLDLAWDGASPLPLPGGGLLLLEAVAGAAPAHAPAAAFRVRARRGGERMRLPGRAHSHALKHLLQDAAVPPWERARLPLLFADDGELLAAGDLLVSARLQAWLEVRGQRLVWQT</sequence>
<comment type="similarity">
    <text evidence="8">Belongs to the tRNA(Ile)-lysidine synthase family.</text>
</comment>
<reference evidence="11" key="1">
    <citation type="journal article" date="2019" name="Int. J. Syst. Evol. Microbiol.">
        <title>The Global Catalogue of Microorganisms (GCM) 10K type strain sequencing project: providing services to taxonomists for standard genome sequencing and annotation.</title>
        <authorList>
            <consortium name="The Broad Institute Genomics Platform"/>
            <consortium name="The Broad Institute Genome Sequencing Center for Infectious Disease"/>
            <person name="Wu L."/>
            <person name="Ma J."/>
        </authorList>
    </citation>
    <scope>NUCLEOTIDE SEQUENCE [LARGE SCALE GENOMIC DNA]</scope>
    <source>
        <strain evidence="11">CGMCC 1.13574</strain>
    </source>
</reference>
<dbReference type="SUPFAM" id="SSF52402">
    <property type="entry name" value="Adenine nucleotide alpha hydrolases-like"/>
    <property type="match status" value="1"/>
</dbReference>
<comment type="catalytic activity">
    <reaction evidence="7 8">
        <text>cytidine(34) in tRNA(Ile2) + L-lysine + ATP = lysidine(34) in tRNA(Ile2) + AMP + diphosphate + H(+)</text>
        <dbReference type="Rhea" id="RHEA:43744"/>
        <dbReference type="Rhea" id="RHEA-COMP:10625"/>
        <dbReference type="Rhea" id="RHEA-COMP:10670"/>
        <dbReference type="ChEBI" id="CHEBI:15378"/>
        <dbReference type="ChEBI" id="CHEBI:30616"/>
        <dbReference type="ChEBI" id="CHEBI:32551"/>
        <dbReference type="ChEBI" id="CHEBI:33019"/>
        <dbReference type="ChEBI" id="CHEBI:82748"/>
        <dbReference type="ChEBI" id="CHEBI:83665"/>
        <dbReference type="ChEBI" id="CHEBI:456215"/>
        <dbReference type="EC" id="6.3.4.19"/>
    </reaction>
</comment>
<dbReference type="Pfam" id="PF09179">
    <property type="entry name" value="TilS"/>
    <property type="match status" value="1"/>
</dbReference>
<dbReference type="InterPro" id="IPR011063">
    <property type="entry name" value="TilS/TtcA_N"/>
</dbReference>
<dbReference type="EMBL" id="JBHSGG010000029">
    <property type="protein sequence ID" value="MFC4728517.1"/>
    <property type="molecule type" value="Genomic_DNA"/>
</dbReference>
<name>A0ABV9NJM9_9GAMM</name>
<comment type="function">
    <text evidence="8">Ligates lysine onto the cytidine present at position 34 of the AUA codon-specific tRNA(Ile) that contains the anticodon CAU, in an ATP-dependent manner. Cytidine is converted to lysidine, thus changing the amino acid specificity of the tRNA from methionine to isoleucine.</text>
</comment>
<dbReference type="NCBIfam" id="TIGR02432">
    <property type="entry name" value="lysidine_TilS_N"/>
    <property type="match status" value="1"/>
</dbReference>
<dbReference type="PANTHER" id="PTHR43033:SF1">
    <property type="entry name" value="TRNA(ILE)-LYSIDINE SYNTHASE-RELATED"/>
    <property type="match status" value="1"/>
</dbReference>
<evidence type="ECO:0000313" key="11">
    <source>
        <dbReference type="Proteomes" id="UP001595892"/>
    </source>
</evidence>
<evidence type="ECO:0000256" key="1">
    <source>
        <dbReference type="ARBA" id="ARBA00004496"/>
    </source>
</evidence>